<keyword evidence="4 6" id="KW-1133">Transmembrane helix</keyword>
<feature type="transmembrane region" description="Helical" evidence="6">
    <location>
        <begin position="455"/>
        <end position="479"/>
    </location>
</feature>
<feature type="transmembrane region" description="Helical" evidence="6">
    <location>
        <begin position="120"/>
        <end position="141"/>
    </location>
</feature>
<feature type="transmembrane region" description="Helical" evidence="6">
    <location>
        <begin position="374"/>
        <end position="396"/>
    </location>
</feature>
<evidence type="ECO:0000256" key="6">
    <source>
        <dbReference type="SAM" id="Phobius"/>
    </source>
</evidence>
<dbReference type="GO" id="GO:0005886">
    <property type="term" value="C:plasma membrane"/>
    <property type="evidence" value="ECO:0007669"/>
    <property type="project" value="UniProtKB-SubCell"/>
</dbReference>
<evidence type="ECO:0000313" key="8">
    <source>
        <dbReference type="Proteomes" id="UP001155040"/>
    </source>
</evidence>
<gene>
    <name evidence="7" type="ORF">GGQ01_002946</name>
</gene>
<dbReference type="PANTHER" id="PTHR30250:SF11">
    <property type="entry name" value="O-ANTIGEN TRANSPORTER-RELATED"/>
    <property type="match status" value="1"/>
</dbReference>
<feature type="transmembrane region" description="Helical" evidence="6">
    <location>
        <begin position="402"/>
        <end position="420"/>
    </location>
</feature>
<proteinExistence type="predicted"/>
<dbReference type="InterPro" id="IPR050833">
    <property type="entry name" value="Poly_Biosynth_Transport"/>
</dbReference>
<accession>A0A9X2ZZW2</accession>
<reference evidence="7" key="1">
    <citation type="submission" date="2022-08" db="EMBL/GenBank/DDBJ databases">
        <title>Genomic Encyclopedia of Type Strains, Phase V (KMG-V): Genome sequencing to study the core and pangenomes of soil and plant-associated prokaryotes.</title>
        <authorList>
            <person name="Whitman W."/>
        </authorList>
    </citation>
    <scope>NUCLEOTIDE SEQUENCE</scope>
    <source>
        <strain evidence="7">SP3012</strain>
    </source>
</reference>
<name>A0A9X2ZZW2_9BACT</name>
<evidence type="ECO:0000313" key="7">
    <source>
        <dbReference type="EMBL" id="MCS4037857.1"/>
    </source>
</evidence>
<dbReference type="Pfam" id="PF13440">
    <property type="entry name" value="Polysacc_synt_3"/>
    <property type="match status" value="1"/>
</dbReference>
<dbReference type="EMBL" id="JANUBF010000028">
    <property type="protein sequence ID" value="MCS4037857.1"/>
    <property type="molecule type" value="Genomic_DNA"/>
</dbReference>
<evidence type="ECO:0000256" key="4">
    <source>
        <dbReference type="ARBA" id="ARBA00022989"/>
    </source>
</evidence>
<dbReference type="AlphaFoldDB" id="A0A9X2ZZW2"/>
<dbReference type="Proteomes" id="UP001155040">
    <property type="component" value="Unassembled WGS sequence"/>
</dbReference>
<evidence type="ECO:0000256" key="3">
    <source>
        <dbReference type="ARBA" id="ARBA00022692"/>
    </source>
</evidence>
<feature type="transmembrane region" description="Helical" evidence="6">
    <location>
        <begin position="85"/>
        <end position="108"/>
    </location>
</feature>
<feature type="transmembrane region" description="Helical" evidence="6">
    <location>
        <begin position="12"/>
        <end position="36"/>
    </location>
</feature>
<dbReference type="RefSeq" id="WP_259091171.1">
    <property type="nucleotide sequence ID" value="NZ_JANTZY010000026.1"/>
</dbReference>
<evidence type="ECO:0000256" key="2">
    <source>
        <dbReference type="ARBA" id="ARBA00022475"/>
    </source>
</evidence>
<comment type="subcellular location">
    <subcellularLocation>
        <location evidence="1">Cell membrane</location>
        <topology evidence="1">Multi-pass membrane protein</topology>
    </subcellularLocation>
</comment>
<organism evidence="7 8">
    <name type="scientific">Salinibacter ruber</name>
    <dbReference type="NCBI Taxonomy" id="146919"/>
    <lineage>
        <taxon>Bacteria</taxon>
        <taxon>Pseudomonadati</taxon>
        <taxon>Rhodothermota</taxon>
        <taxon>Rhodothermia</taxon>
        <taxon>Rhodothermales</taxon>
        <taxon>Salinibacteraceae</taxon>
        <taxon>Salinibacter</taxon>
    </lineage>
</organism>
<evidence type="ECO:0000256" key="5">
    <source>
        <dbReference type="ARBA" id="ARBA00023136"/>
    </source>
</evidence>
<keyword evidence="5 6" id="KW-0472">Membrane</keyword>
<feature type="transmembrane region" description="Helical" evidence="6">
    <location>
        <begin position="42"/>
        <end position="64"/>
    </location>
</feature>
<keyword evidence="2" id="KW-1003">Cell membrane</keyword>
<feature type="transmembrane region" description="Helical" evidence="6">
    <location>
        <begin position="427"/>
        <end position="449"/>
    </location>
</feature>
<protein>
    <submittedName>
        <fullName evidence="7">O-antigen/teichoic acid export membrane protein</fullName>
    </submittedName>
</protein>
<sequence>MSDDDNIGKGALVVYLERGVLMVAGLIVSALLARGLSTDHYGIYKLVGSILVFSSYAASFGLEMTVTRFIPDYMTKGRPGAANKLLGGAILIRGLAIVVLVIGAFGFREQLGRTFNAQELFGPLLVLLLVLAGFTLLNSIGRAFLTAYSRRHVVGYVRIVSNLVLAGLIGYLYLTGGGIYFAVAVLAAKSALEFVLFFATGVQHVVGNARASRGDATLSLSRLGSYSGYNWLFKGGHVFREYSVDHFVISYFLGPSQVAFYGVAIAIPKMLRSVSPGRMLHGVLLPTFVKRYEESGSFAEVKKGYVLLQKINIVLMLPAILVLLLFVPELIELVYSEKYVGAVWTARILIAFSFFQSMGDSFYLVSHAVEKANLVFYSSLVGLYNLAADVALVPFFGINGAALATGSAGLLVFAYFMLVYRSLYDVAFPLLGGVMGTALLNSVPLLALLGVTKMVGLFTLQGMAVAVVGGFSYIGTALFNDVFTDQEKNIIVRRTNIPLLRRIWMGETTKSH</sequence>
<feature type="transmembrane region" description="Helical" evidence="6">
    <location>
        <begin position="311"/>
        <end position="331"/>
    </location>
</feature>
<evidence type="ECO:0000256" key="1">
    <source>
        <dbReference type="ARBA" id="ARBA00004651"/>
    </source>
</evidence>
<dbReference type="PANTHER" id="PTHR30250">
    <property type="entry name" value="PST FAMILY PREDICTED COLANIC ACID TRANSPORTER"/>
    <property type="match status" value="1"/>
</dbReference>
<feature type="transmembrane region" description="Helical" evidence="6">
    <location>
        <begin position="343"/>
        <end position="365"/>
    </location>
</feature>
<comment type="caution">
    <text evidence="7">The sequence shown here is derived from an EMBL/GenBank/DDBJ whole genome shotgun (WGS) entry which is preliminary data.</text>
</comment>
<keyword evidence="3 6" id="KW-0812">Transmembrane</keyword>